<dbReference type="GO" id="GO:0031012">
    <property type="term" value="C:extracellular matrix"/>
    <property type="evidence" value="ECO:0007669"/>
    <property type="project" value="TreeGrafter"/>
</dbReference>
<feature type="disulfide bond" evidence="5">
    <location>
        <begin position="175"/>
        <end position="224"/>
    </location>
</feature>
<feature type="disulfide bond" evidence="5">
    <location>
        <begin position="22"/>
        <end position="121"/>
    </location>
</feature>
<evidence type="ECO:0000313" key="9">
    <source>
        <dbReference type="Proteomes" id="UP000230750"/>
    </source>
</evidence>
<gene>
    <name evidence="8" type="ORF">BSL78_11774</name>
</gene>
<keyword evidence="4" id="KW-0862">Zinc</keyword>
<dbReference type="GO" id="GO:0005615">
    <property type="term" value="C:extracellular space"/>
    <property type="evidence" value="ECO:0007669"/>
    <property type="project" value="TreeGrafter"/>
</dbReference>
<dbReference type="Pfam" id="PF00965">
    <property type="entry name" value="TIMP"/>
    <property type="match status" value="1"/>
</dbReference>
<name>A0A2G8KTL5_STIJA</name>
<dbReference type="PANTHER" id="PTHR11844">
    <property type="entry name" value="METALLOPROTEASE INHIBITOR"/>
    <property type="match status" value="1"/>
</dbReference>
<keyword evidence="2" id="KW-0964">Secreted</keyword>
<evidence type="ECO:0000313" key="8">
    <source>
        <dbReference type="EMBL" id="PIK51337.1"/>
    </source>
</evidence>
<evidence type="ECO:0000256" key="2">
    <source>
        <dbReference type="ARBA" id="ARBA00022525"/>
    </source>
</evidence>
<dbReference type="InterPro" id="IPR001820">
    <property type="entry name" value="TIMP"/>
</dbReference>
<feature type="binding site" evidence="4">
    <location>
        <position position="22"/>
    </location>
    <ligand>
        <name>Zn(2+)</name>
        <dbReference type="ChEBI" id="CHEBI:29105"/>
        <note>ligand shared with metalloproteinase partner</note>
    </ligand>
</feature>
<dbReference type="PANTHER" id="PTHR11844:SF33">
    <property type="entry name" value="TISSUE INHIBITOR OF METALLOPROTEINASE"/>
    <property type="match status" value="1"/>
</dbReference>
<feature type="domain" description="NTR" evidence="7">
    <location>
        <begin position="21"/>
        <end position="172"/>
    </location>
</feature>
<dbReference type="EMBL" id="MRZV01000378">
    <property type="protein sequence ID" value="PIK51337.1"/>
    <property type="molecule type" value="Genomic_DNA"/>
</dbReference>
<feature type="signal peptide" evidence="6">
    <location>
        <begin position="1"/>
        <end position="21"/>
    </location>
</feature>
<dbReference type="SMART" id="SM00206">
    <property type="entry name" value="NTR"/>
    <property type="match status" value="1"/>
</dbReference>
<reference evidence="8 9" key="1">
    <citation type="journal article" date="2017" name="PLoS Biol.">
        <title>The sea cucumber genome provides insights into morphological evolution and visceral regeneration.</title>
        <authorList>
            <person name="Zhang X."/>
            <person name="Sun L."/>
            <person name="Yuan J."/>
            <person name="Sun Y."/>
            <person name="Gao Y."/>
            <person name="Zhang L."/>
            <person name="Li S."/>
            <person name="Dai H."/>
            <person name="Hamel J.F."/>
            <person name="Liu C."/>
            <person name="Yu Y."/>
            <person name="Liu S."/>
            <person name="Lin W."/>
            <person name="Guo K."/>
            <person name="Jin S."/>
            <person name="Xu P."/>
            <person name="Storey K.B."/>
            <person name="Huan P."/>
            <person name="Zhang T."/>
            <person name="Zhou Y."/>
            <person name="Zhang J."/>
            <person name="Lin C."/>
            <person name="Li X."/>
            <person name="Xing L."/>
            <person name="Huo D."/>
            <person name="Sun M."/>
            <person name="Wang L."/>
            <person name="Mercier A."/>
            <person name="Li F."/>
            <person name="Yang H."/>
            <person name="Xiang J."/>
        </authorList>
    </citation>
    <scope>NUCLEOTIDE SEQUENCE [LARGE SCALE GENOMIC DNA]</scope>
    <source>
        <strain evidence="8">Shaxun</strain>
        <tissue evidence="8">Muscle</tissue>
    </source>
</reference>
<feature type="disulfide bond" evidence="5">
    <location>
        <begin position="191"/>
        <end position="216"/>
    </location>
</feature>
<accession>A0A2G8KTL5</accession>
<sequence>MWFSRVLSVVLLMSSIRNIQCCICADVHPQKEYCTSDYAIQGQVTAKDVTIIPSDGESLFKESHSYRPSPIGDYFPFSVGFDATKKIVYTVDIEKRYKRNYLTHKGKTVEIIVTHEARVACTVDLYINQSYVIMGNVVNGELTLEPCGSYRNLVWITMRQFFGLKRQYRRNCRECSICGQWDYCDSTEGICTFGSASYNFGFYGDGGNCEIDFARCGKTRKGFCAWLGGEDYRRCLGQY</sequence>
<dbReference type="GO" id="GO:0046872">
    <property type="term" value="F:metal ion binding"/>
    <property type="evidence" value="ECO:0007669"/>
    <property type="project" value="UniProtKB-KW"/>
</dbReference>
<evidence type="ECO:0000256" key="6">
    <source>
        <dbReference type="SAM" id="SignalP"/>
    </source>
</evidence>
<proteinExistence type="predicted"/>
<keyword evidence="9" id="KW-1185">Reference proteome</keyword>
<feature type="disulfide bond" evidence="5">
    <location>
        <begin position="34"/>
        <end position="172"/>
    </location>
</feature>
<keyword evidence="6" id="KW-0732">Signal</keyword>
<evidence type="ECO:0000256" key="3">
    <source>
        <dbReference type="ARBA" id="ARBA00023157"/>
    </source>
</evidence>
<dbReference type="GO" id="GO:0008191">
    <property type="term" value="F:metalloendopeptidase inhibitor activity"/>
    <property type="evidence" value="ECO:0007669"/>
    <property type="project" value="InterPro"/>
</dbReference>
<evidence type="ECO:0000256" key="5">
    <source>
        <dbReference type="PIRSR" id="PIRSR601820-3"/>
    </source>
</evidence>
<comment type="subcellular location">
    <subcellularLocation>
        <location evidence="1">Secreted</location>
    </subcellularLocation>
</comment>
<dbReference type="AlphaFoldDB" id="A0A2G8KTL5"/>
<feature type="disulfide bond" evidence="5">
    <location>
        <begin position="24"/>
        <end position="147"/>
    </location>
</feature>
<organism evidence="8 9">
    <name type="scientific">Stichopus japonicus</name>
    <name type="common">Sea cucumber</name>
    <dbReference type="NCBI Taxonomy" id="307972"/>
    <lineage>
        <taxon>Eukaryota</taxon>
        <taxon>Metazoa</taxon>
        <taxon>Echinodermata</taxon>
        <taxon>Eleutherozoa</taxon>
        <taxon>Echinozoa</taxon>
        <taxon>Holothuroidea</taxon>
        <taxon>Aspidochirotacea</taxon>
        <taxon>Aspidochirotida</taxon>
        <taxon>Stichopodidae</taxon>
        <taxon>Apostichopus</taxon>
    </lineage>
</organism>
<dbReference type="InterPro" id="IPR001134">
    <property type="entry name" value="Netrin_domain"/>
</dbReference>
<feature type="chain" id="PRO_5013641113" description="NTR domain-containing protein" evidence="6">
    <location>
        <begin position="22"/>
        <end position="239"/>
    </location>
</feature>
<evidence type="ECO:0000259" key="7">
    <source>
        <dbReference type="PROSITE" id="PS50189"/>
    </source>
</evidence>
<dbReference type="InterPro" id="IPR008993">
    <property type="entry name" value="TIMP-like_OB-fold"/>
</dbReference>
<dbReference type="OrthoDB" id="6041373at2759"/>
<dbReference type="GO" id="GO:0002020">
    <property type="term" value="F:protease binding"/>
    <property type="evidence" value="ECO:0007669"/>
    <property type="project" value="TreeGrafter"/>
</dbReference>
<evidence type="ECO:0000256" key="4">
    <source>
        <dbReference type="PIRSR" id="PIRSR601820-1"/>
    </source>
</evidence>
<comment type="caution">
    <text evidence="8">The sequence shown here is derived from an EMBL/GenBank/DDBJ whole genome shotgun (WGS) entry which is preliminary data.</text>
</comment>
<evidence type="ECO:0000256" key="1">
    <source>
        <dbReference type="ARBA" id="ARBA00004613"/>
    </source>
</evidence>
<dbReference type="Gene3D" id="2.40.50.120">
    <property type="match status" value="1"/>
</dbReference>
<keyword evidence="3 5" id="KW-1015">Disulfide bond</keyword>
<dbReference type="Proteomes" id="UP000230750">
    <property type="component" value="Unassembled WGS sequence"/>
</dbReference>
<dbReference type="GO" id="GO:0051045">
    <property type="term" value="P:negative regulation of membrane protein ectodomain proteolysis"/>
    <property type="evidence" value="ECO:0007669"/>
    <property type="project" value="TreeGrafter"/>
</dbReference>
<dbReference type="PROSITE" id="PS50189">
    <property type="entry name" value="NTR"/>
    <property type="match status" value="1"/>
</dbReference>
<keyword evidence="4" id="KW-0479">Metal-binding</keyword>
<protein>
    <recommendedName>
        <fullName evidence="7">NTR domain-containing protein</fullName>
    </recommendedName>
</protein>
<dbReference type="SUPFAM" id="SSF50242">
    <property type="entry name" value="TIMP-like"/>
    <property type="match status" value="1"/>
</dbReference>